<dbReference type="AlphaFoldDB" id="A0A4U1G514"/>
<evidence type="ECO:0000256" key="1">
    <source>
        <dbReference type="ARBA" id="ARBA00023015"/>
    </source>
</evidence>
<dbReference type="Proteomes" id="UP000291117">
    <property type="component" value="Unassembled WGS sequence"/>
</dbReference>
<keyword evidence="1" id="KW-0805">Transcription regulation</keyword>
<keyword evidence="2" id="KW-0238">DNA-binding</keyword>
<dbReference type="Pfam" id="PF12833">
    <property type="entry name" value="HTH_18"/>
    <property type="match status" value="1"/>
</dbReference>
<reference evidence="6 8" key="1">
    <citation type="submission" date="2019-02" db="EMBL/GenBank/DDBJ databases">
        <title>Pedobacter sp. RP-3-8 sp. nov., isolated from Arctic soil.</title>
        <authorList>
            <person name="Dahal R.H."/>
        </authorList>
    </citation>
    <scope>NUCLEOTIDE SEQUENCE [LARGE SCALE GENOMIC DNA]</scope>
    <source>
        <strain evidence="6 8">RP-3-8</strain>
    </source>
</reference>
<dbReference type="InterPro" id="IPR009057">
    <property type="entry name" value="Homeodomain-like_sf"/>
</dbReference>
<keyword evidence="3" id="KW-0804">Transcription</keyword>
<sequence length="257" mass="29036">MKIETYIPTEQLRPFIKEYVVIESSANLVNRVLPETSLAIAFRFSGQIDYIIEGRNNSLPASVISGLRKSPRLINYLADTGAIVVKFQETGAHAFLKEPLNELFGESVSLDNFIKQQTIDRVQEQLAEAKNNIQRIAHIEQLLLSVLNFSHSDTLITAAVQRIHALKGFIEIKALADGLYISLDAFEKRFRKTVGTSPKQFASIVRMKAVIKNIQPTQTFTEVAFEAGFFDQAHFNKQFKVFTGLAPADFFRLSPRW</sequence>
<dbReference type="PANTHER" id="PTHR46796:SF13">
    <property type="entry name" value="HTH-TYPE TRANSCRIPTIONAL ACTIVATOR RHAS"/>
    <property type="match status" value="1"/>
</dbReference>
<evidence type="ECO:0000313" key="7">
    <source>
        <dbReference type="EMBL" id="TKC58648.1"/>
    </source>
</evidence>
<evidence type="ECO:0000256" key="3">
    <source>
        <dbReference type="ARBA" id="ARBA00023163"/>
    </source>
</evidence>
<name>A0A4U1G514_9SPHI</name>
<dbReference type="PROSITE" id="PS01124">
    <property type="entry name" value="HTH_ARAC_FAMILY_2"/>
    <property type="match status" value="1"/>
</dbReference>
<dbReference type="InterPro" id="IPR018060">
    <property type="entry name" value="HTH_AraC"/>
</dbReference>
<dbReference type="Pfam" id="PF20240">
    <property type="entry name" value="DUF6597"/>
    <property type="match status" value="1"/>
</dbReference>
<dbReference type="SMART" id="SM00342">
    <property type="entry name" value="HTH_ARAC"/>
    <property type="match status" value="1"/>
</dbReference>
<evidence type="ECO:0000313" key="9">
    <source>
        <dbReference type="Proteomes" id="UP000309594"/>
    </source>
</evidence>
<accession>A0A4R0MCK3</accession>
<keyword evidence="4" id="KW-0175">Coiled coil</keyword>
<accession>A0A4U1G514</accession>
<evidence type="ECO:0000256" key="4">
    <source>
        <dbReference type="SAM" id="Coils"/>
    </source>
</evidence>
<dbReference type="GO" id="GO:0043565">
    <property type="term" value="F:sequence-specific DNA binding"/>
    <property type="evidence" value="ECO:0007669"/>
    <property type="project" value="InterPro"/>
</dbReference>
<proteinExistence type="predicted"/>
<dbReference type="GO" id="GO:0003700">
    <property type="term" value="F:DNA-binding transcription factor activity"/>
    <property type="evidence" value="ECO:0007669"/>
    <property type="project" value="InterPro"/>
</dbReference>
<protein>
    <submittedName>
        <fullName evidence="6">AraC family transcriptional regulator</fullName>
    </submittedName>
    <submittedName>
        <fullName evidence="7">Helix-turn-helix domain-containing protein</fullName>
    </submittedName>
</protein>
<dbReference type="Gene3D" id="1.10.10.60">
    <property type="entry name" value="Homeodomain-like"/>
    <property type="match status" value="1"/>
</dbReference>
<organism evidence="7 9">
    <name type="scientific">Pedobacter hiemivivus</name>
    <dbReference type="NCBI Taxonomy" id="2530454"/>
    <lineage>
        <taxon>Bacteria</taxon>
        <taxon>Pseudomonadati</taxon>
        <taxon>Bacteroidota</taxon>
        <taxon>Sphingobacteriia</taxon>
        <taxon>Sphingobacteriales</taxon>
        <taxon>Sphingobacteriaceae</taxon>
        <taxon>Pedobacter</taxon>
    </lineage>
</organism>
<gene>
    <name evidence="6" type="ORF">EZ444_25695</name>
    <name evidence="7" type="ORF">FBD94_17895</name>
</gene>
<dbReference type="PANTHER" id="PTHR46796">
    <property type="entry name" value="HTH-TYPE TRANSCRIPTIONAL ACTIVATOR RHAS-RELATED"/>
    <property type="match status" value="1"/>
</dbReference>
<dbReference type="OrthoDB" id="323290at2"/>
<dbReference type="Proteomes" id="UP000309594">
    <property type="component" value="Unassembled WGS sequence"/>
</dbReference>
<reference evidence="7 9" key="2">
    <citation type="submission" date="2019-04" db="EMBL/GenBank/DDBJ databases">
        <title>Pedobacter sp. RP-1-16 sp. nov., isolated from Arctic soil.</title>
        <authorList>
            <person name="Dahal R.H."/>
            <person name="Kim D.-U."/>
        </authorList>
    </citation>
    <scope>NUCLEOTIDE SEQUENCE [LARGE SCALE GENOMIC DNA]</scope>
    <source>
        <strain evidence="7 9">RP-1-16</strain>
    </source>
</reference>
<feature type="coiled-coil region" evidence="4">
    <location>
        <begin position="112"/>
        <end position="139"/>
    </location>
</feature>
<evidence type="ECO:0000313" key="8">
    <source>
        <dbReference type="Proteomes" id="UP000291117"/>
    </source>
</evidence>
<keyword evidence="8" id="KW-1185">Reference proteome</keyword>
<comment type="caution">
    <text evidence="7">The sequence shown here is derived from an EMBL/GenBank/DDBJ whole genome shotgun (WGS) entry which is preliminary data.</text>
</comment>
<dbReference type="SUPFAM" id="SSF46689">
    <property type="entry name" value="Homeodomain-like"/>
    <property type="match status" value="1"/>
</dbReference>
<evidence type="ECO:0000256" key="2">
    <source>
        <dbReference type="ARBA" id="ARBA00023125"/>
    </source>
</evidence>
<dbReference type="InterPro" id="IPR050204">
    <property type="entry name" value="AraC_XylS_family_regulators"/>
</dbReference>
<evidence type="ECO:0000259" key="5">
    <source>
        <dbReference type="PROSITE" id="PS01124"/>
    </source>
</evidence>
<feature type="domain" description="HTH araC/xylS-type" evidence="5">
    <location>
        <begin position="153"/>
        <end position="253"/>
    </location>
</feature>
<dbReference type="InterPro" id="IPR046532">
    <property type="entry name" value="DUF6597"/>
</dbReference>
<evidence type="ECO:0000313" key="6">
    <source>
        <dbReference type="EMBL" id="TCC84041.1"/>
    </source>
</evidence>
<dbReference type="EMBL" id="SJSM01000035">
    <property type="protein sequence ID" value="TCC84041.1"/>
    <property type="molecule type" value="Genomic_DNA"/>
</dbReference>
<dbReference type="EMBL" id="SWDX01000007">
    <property type="protein sequence ID" value="TKC58648.1"/>
    <property type="molecule type" value="Genomic_DNA"/>
</dbReference>